<evidence type="ECO:0000313" key="1">
    <source>
        <dbReference type="EMBL" id="KAG0589864.1"/>
    </source>
</evidence>
<reference evidence="1" key="1">
    <citation type="submission" date="2020-06" db="EMBL/GenBank/DDBJ databases">
        <title>WGS assembly of Ceratodon purpureus strain R40.</title>
        <authorList>
            <person name="Carey S.B."/>
            <person name="Jenkins J."/>
            <person name="Shu S."/>
            <person name="Lovell J.T."/>
            <person name="Sreedasyam A."/>
            <person name="Maumus F."/>
            <person name="Tiley G.P."/>
            <person name="Fernandez-Pozo N."/>
            <person name="Barry K."/>
            <person name="Chen C."/>
            <person name="Wang M."/>
            <person name="Lipzen A."/>
            <person name="Daum C."/>
            <person name="Saski C.A."/>
            <person name="Payton A.C."/>
            <person name="Mcbreen J.C."/>
            <person name="Conrad R.E."/>
            <person name="Kollar L.M."/>
            <person name="Olsson S."/>
            <person name="Huttunen S."/>
            <person name="Landis J.B."/>
            <person name="Wickett N.J."/>
            <person name="Johnson M.G."/>
            <person name="Rensing S.A."/>
            <person name="Grimwood J."/>
            <person name="Schmutz J."/>
            <person name="Mcdaniel S.F."/>
        </authorList>
    </citation>
    <scope>NUCLEOTIDE SEQUENCE</scope>
    <source>
        <strain evidence="1">R40</strain>
    </source>
</reference>
<name>A0A8T0J1R6_CERPU</name>
<dbReference type="Proteomes" id="UP000822688">
    <property type="component" value="Chromosome 1"/>
</dbReference>
<proteinExistence type="predicted"/>
<gene>
    <name evidence="1" type="ORF">KC19_1G054400</name>
</gene>
<sequence>MHVDRHHVHVLARDTVTRTDLYYSISDSPCSGSGSSPKMQMVCDSGTKWVIVPSSHDQLWWFNGISTMDQWMCGWIFEIVWAFDHE</sequence>
<dbReference type="EMBL" id="CM026421">
    <property type="protein sequence ID" value="KAG0589864.1"/>
    <property type="molecule type" value="Genomic_DNA"/>
</dbReference>
<keyword evidence="2" id="KW-1185">Reference proteome</keyword>
<accession>A0A8T0J1R6</accession>
<protein>
    <submittedName>
        <fullName evidence="1">Uncharacterized protein</fullName>
    </submittedName>
</protein>
<dbReference type="AlphaFoldDB" id="A0A8T0J1R6"/>
<organism evidence="1 2">
    <name type="scientific">Ceratodon purpureus</name>
    <name type="common">Fire moss</name>
    <name type="synonym">Dicranum purpureum</name>
    <dbReference type="NCBI Taxonomy" id="3225"/>
    <lineage>
        <taxon>Eukaryota</taxon>
        <taxon>Viridiplantae</taxon>
        <taxon>Streptophyta</taxon>
        <taxon>Embryophyta</taxon>
        <taxon>Bryophyta</taxon>
        <taxon>Bryophytina</taxon>
        <taxon>Bryopsida</taxon>
        <taxon>Dicranidae</taxon>
        <taxon>Pseudoditrichales</taxon>
        <taxon>Ditrichaceae</taxon>
        <taxon>Ceratodon</taxon>
    </lineage>
</organism>
<evidence type="ECO:0000313" key="2">
    <source>
        <dbReference type="Proteomes" id="UP000822688"/>
    </source>
</evidence>
<comment type="caution">
    <text evidence="1">The sequence shown here is derived from an EMBL/GenBank/DDBJ whole genome shotgun (WGS) entry which is preliminary data.</text>
</comment>